<evidence type="ECO:0000256" key="2">
    <source>
        <dbReference type="SAM" id="Phobius"/>
    </source>
</evidence>
<dbReference type="Proteomes" id="UP000887565">
    <property type="component" value="Unplaced"/>
</dbReference>
<evidence type="ECO:0000256" key="1">
    <source>
        <dbReference type="SAM" id="MobiDB-lite"/>
    </source>
</evidence>
<proteinExistence type="predicted"/>
<keyword evidence="2" id="KW-1133">Transmembrane helix</keyword>
<keyword evidence="2" id="KW-0472">Membrane</keyword>
<dbReference type="AlphaFoldDB" id="A0A915I3C8"/>
<organism evidence="3 4">
    <name type="scientific">Romanomermis culicivorax</name>
    <name type="common">Nematode worm</name>
    <dbReference type="NCBI Taxonomy" id="13658"/>
    <lineage>
        <taxon>Eukaryota</taxon>
        <taxon>Metazoa</taxon>
        <taxon>Ecdysozoa</taxon>
        <taxon>Nematoda</taxon>
        <taxon>Enoplea</taxon>
        <taxon>Dorylaimia</taxon>
        <taxon>Mermithida</taxon>
        <taxon>Mermithoidea</taxon>
        <taxon>Mermithidae</taxon>
        <taxon>Romanomermis</taxon>
    </lineage>
</organism>
<protein>
    <submittedName>
        <fullName evidence="4">Uncharacterized protein</fullName>
    </submittedName>
</protein>
<feature type="transmembrane region" description="Helical" evidence="2">
    <location>
        <begin position="259"/>
        <end position="276"/>
    </location>
</feature>
<reference evidence="4" key="1">
    <citation type="submission" date="2022-11" db="UniProtKB">
        <authorList>
            <consortium name="WormBaseParasite"/>
        </authorList>
    </citation>
    <scope>IDENTIFICATION</scope>
</reference>
<feature type="region of interest" description="Disordered" evidence="1">
    <location>
        <begin position="87"/>
        <end position="108"/>
    </location>
</feature>
<keyword evidence="2" id="KW-0812">Transmembrane</keyword>
<feature type="compositionally biased region" description="Low complexity" evidence="1">
    <location>
        <begin position="87"/>
        <end position="98"/>
    </location>
</feature>
<dbReference type="WBParaSite" id="nRc.2.0.1.t08638-RA">
    <property type="protein sequence ID" value="nRc.2.0.1.t08638-RA"/>
    <property type="gene ID" value="nRc.2.0.1.g08638"/>
</dbReference>
<feature type="compositionally biased region" description="Polar residues" evidence="1">
    <location>
        <begin position="99"/>
        <end position="108"/>
    </location>
</feature>
<accession>A0A915I3C8</accession>
<keyword evidence="3" id="KW-1185">Reference proteome</keyword>
<evidence type="ECO:0000313" key="3">
    <source>
        <dbReference type="Proteomes" id="UP000887565"/>
    </source>
</evidence>
<evidence type="ECO:0000313" key="4">
    <source>
        <dbReference type="WBParaSite" id="nRc.2.0.1.t08638-RA"/>
    </source>
</evidence>
<name>A0A915I3C8_ROMCU</name>
<sequence>MYDFFTEQRISLTKGLNFDCLHFIYQILVFRESGLKSKPRIKIVNFTDGVSRRTVIFTCPTLDACFNKSTAIRWEVPTVDRPSISTISSPIFRRPSSSQAPPGTTKPTDVSQTILNFSFYIFKDFICNDLAALTSSTEMPPTRNHSFLLDEAARRLPPSISSSAELPSLPTNVKPSPLALLTNLAEISSPFNSAGSRTDPSIQARCNSFASRNIKNDELLNYSRTTDVKQCYSQNHEFKLENDNVRIGYFPIGRQRTQFVVVATIFGGLIFVGILVQREAISPLRGKGTLTLARGAGVCSFKYTEGIAVRPI</sequence>